<proteinExistence type="predicted"/>
<name>A0A0H3D5B3_AMYMU</name>
<dbReference type="PATRIC" id="fig|749927.5.peg.4188"/>
<dbReference type="InterPro" id="IPR006311">
    <property type="entry name" value="TAT_signal"/>
</dbReference>
<dbReference type="HOGENOM" id="CLU_625336_0_0_11"/>
<dbReference type="InterPro" id="IPR023296">
    <property type="entry name" value="Glyco_hydro_beta-prop_sf"/>
</dbReference>
<dbReference type="RefSeq" id="WP_013225898.1">
    <property type="nucleotide sequence ID" value="NC_014318.1"/>
</dbReference>
<gene>
    <name evidence="1" type="ordered locus">AMED_4049</name>
</gene>
<protein>
    <submittedName>
        <fullName evidence="1">Uncharacterized protein</fullName>
    </submittedName>
</protein>
<evidence type="ECO:0000313" key="2">
    <source>
        <dbReference type="Proteomes" id="UP000000328"/>
    </source>
</evidence>
<dbReference type="Proteomes" id="UP000000328">
    <property type="component" value="Chromosome"/>
</dbReference>
<dbReference type="KEGG" id="amd:AMED_4049"/>
<organism evidence="1 2">
    <name type="scientific">Amycolatopsis mediterranei (strain U-32)</name>
    <dbReference type="NCBI Taxonomy" id="749927"/>
    <lineage>
        <taxon>Bacteria</taxon>
        <taxon>Bacillati</taxon>
        <taxon>Actinomycetota</taxon>
        <taxon>Actinomycetes</taxon>
        <taxon>Pseudonocardiales</taxon>
        <taxon>Pseudonocardiaceae</taxon>
        <taxon>Amycolatopsis</taxon>
    </lineage>
</organism>
<dbReference type="Gene3D" id="2.115.10.20">
    <property type="entry name" value="Glycosyl hydrolase domain, family 43"/>
    <property type="match status" value="1"/>
</dbReference>
<dbReference type="EMBL" id="CP002000">
    <property type="protein sequence ID" value="ADJ45826.1"/>
    <property type="molecule type" value="Genomic_DNA"/>
</dbReference>
<accession>A0A0H3D5B3</accession>
<evidence type="ECO:0000313" key="1">
    <source>
        <dbReference type="EMBL" id="ADJ45826.1"/>
    </source>
</evidence>
<reference evidence="1 2" key="1">
    <citation type="journal article" date="2010" name="Cell Res.">
        <title>Complete genome sequence of the rifamycin SV-producing Amycolatopsis mediterranei U32 revealed its genetic characteristics in phylogeny and metabolism.</title>
        <authorList>
            <person name="Zhao W."/>
            <person name="Zhong Y."/>
            <person name="Yuan H."/>
            <person name="Wang J."/>
            <person name="Zheng H."/>
            <person name="Wang Y."/>
            <person name="Cen X."/>
            <person name="Xu F."/>
            <person name="Bai J."/>
            <person name="Han X."/>
            <person name="Lu G."/>
            <person name="Zhu Y."/>
            <person name="Shao Z."/>
            <person name="Yan H."/>
            <person name="Li C."/>
            <person name="Peng N."/>
            <person name="Zhang Z."/>
            <person name="Zhang Y."/>
            <person name="Lin W."/>
            <person name="Fan Y."/>
            <person name="Qin Z."/>
            <person name="Hu Y."/>
            <person name="Zhu B."/>
            <person name="Wang S."/>
            <person name="Ding X."/>
            <person name="Zhao G.P."/>
        </authorList>
    </citation>
    <scope>NUCLEOTIDE SEQUENCE [LARGE SCALE GENOMIC DNA]</scope>
    <source>
        <strain evidence="2">U-32</strain>
    </source>
</reference>
<dbReference type="AlphaFoldDB" id="A0A0H3D5B3"/>
<dbReference type="eggNOG" id="ENOG502ZCCX">
    <property type="taxonomic scope" value="Bacteria"/>
</dbReference>
<dbReference type="OrthoDB" id="3654766at2"/>
<dbReference type="PROSITE" id="PS51318">
    <property type="entry name" value="TAT"/>
    <property type="match status" value="1"/>
</dbReference>
<sequence length="500" mass="53839">MTDFDRRDVLRALTALGVTGVTASLFGGTAEAAVSLGAPPRAGGFATRTPEKMATSPLDLKFAVTEQFRPFDLIAPNFVQLDSPARPGALVKTGIRPKAPYGTVTVQVLDDRAPVVAGLAGAGISVLGTYDAAAGQAAIEITTAGGTTVVKTAPADLRAPFGFAVVVNENAVTVLADRGTGWRPLLTERDQVRARIDLRDPAVLGRLGYAYGTRGPARLGRVRAGYYGQAGVRDPHVVQYADGRPYIRDGKLYLTMTNAGLGFFQQAHWAVWTLDLADPRKLEQVATLFFARDGVVLGDHAGQIIRDDDRFILLMSSWGDFSFNGVHVRHAVTRADVLSGVHVLPTEQLPLPTTVSSWDPALTKIDGRWHIAFVESPAQQPAFVFHPALAAAPRGADYDHGLTLLGADVSVSQTEGTILQRVGGRWYLFASDGDAREYPVYDLSLRKLGTLNAPYGTNIPHPMLVRIGHRWWLPTFDGTQYAEDVLGYGGHGNFILMQSS</sequence>
<dbReference type="SUPFAM" id="SSF75005">
    <property type="entry name" value="Arabinanase/levansucrase/invertase"/>
    <property type="match status" value="1"/>
</dbReference>